<reference evidence="1" key="1">
    <citation type="submission" date="2020-02" db="EMBL/GenBank/DDBJ databases">
        <authorList>
            <person name="Meier V. D."/>
        </authorList>
    </citation>
    <scope>NUCLEOTIDE SEQUENCE</scope>
    <source>
        <strain evidence="1">AVDCRST_MAG66</strain>
    </source>
</reference>
<accession>A0A6J4NML1</accession>
<dbReference type="AlphaFoldDB" id="A0A6J4NML1"/>
<gene>
    <name evidence="1" type="ORF">AVDCRST_MAG66-953</name>
</gene>
<name>A0A6J4NML1_9PSEU</name>
<organism evidence="1">
    <name type="scientific">uncultured Pseudonocardia sp</name>
    <dbReference type="NCBI Taxonomy" id="211455"/>
    <lineage>
        <taxon>Bacteria</taxon>
        <taxon>Bacillati</taxon>
        <taxon>Actinomycetota</taxon>
        <taxon>Actinomycetes</taxon>
        <taxon>Pseudonocardiales</taxon>
        <taxon>Pseudonocardiaceae</taxon>
        <taxon>Pseudonocardia</taxon>
        <taxon>environmental samples</taxon>
    </lineage>
</organism>
<dbReference type="EMBL" id="CADCUS010000142">
    <property type="protein sequence ID" value="CAA9391846.1"/>
    <property type="molecule type" value="Genomic_DNA"/>
</dbReference>
<evidence type="ECO:0000313" key="1">
    <source>
        <dbReference type="EMBL" id="CAA9391846.1"/>
    </source>
</evidence>
<proteinExistence type="predicted"/>
<protein>
    <submittedName>
        <fullName evidence="1">Uncharacterized protein</fullName>
    </submittedName>
</protein>
<sequence>MPGTRVRGCPHTPATPTVRTGVRCARMSVRQCRTTAVARGRRAS</sequence>